<accession>A0A8R1TU90</accession>
<name>A0A8R1TU90_ONCVO</name>
<organism evidence="1 2">
    <name type="scientific">Onchocerca volvulus</name>
    <dbReference type="NCBI Taxonomy" id="6282"/>
    <lineage>
        <taxon>Eukaryota</taxon>
        <taxon>Metazoa</taxon>
        <taxon>Ecdysozoa</taxon>
        <taxon>Nematoda</taxon>
        <taxon>Chromadorea</taxon>
        <taxon>Rhabditida</taxon>
        <taxon>Spirurina</taxon>
        <taxon>Spiruromorpha</taxon>
        <taxon>Filarioidea</taxon>
        <taxon>Onchocercidae</taxon>
        <taxon>Onchocerca</taxon>
    </lineage>
</organism>
<protein>
    <submittedName>
        <fullName evidence="1">Uncharacterized protein</fullName>
    </submittedName>
</protein>
<sequence>MTGVSFATIFRMQWLMVPLFSLFADFLCGRRLLQEKLAILLAVETSLKHNQVLSDAYLFPMQNHSSSKR</sequence>
<keyword evidence="2" id="KW-1185">Reference proteome</keyword>
<reference evidence="2" key="1">
    <citation type="submission" date="2013-10" db="EMBL/GenBank/DDBJ databases">
        <title>Genome sequencing of Onchocerca volvulus.</title>
        <authorList>
            <person name="Cotton J."/>
            <person name="Tsai J."/>
            <person name="Stanley E."/>
            <person name="Tracey A."/>
            <person name="Holroyd N."/>
            <person name="Lustigman S."/>
            <person name="Berriman M."/>
        </authorList>
    </citation>
    <scope>NUCLEOTIDE SEQUENCE</scope>
</reference>
<dbReference type="Proteomes" id="UP000024404">
    <property type="component" value="Unassembled WGS sequence"/>
</dbReference>
<dbReference type="EnsemblMetazoa" id="OVOC5369.1">
    <property type="protein sequence ID" value="OVOC5369.1"/>
    <property type="gene ID" value="WBGene00242178"/>
</dbReference>
<reference evidence="1" key="2">
    <citation type="submission" date="2022-06" db="UniProtKB">
        <authorList>
            <consortium name="EnsemblMetazoa"/>
        </authorList>
    </citation>
    <scope>IDENTIFICATION</scope>
</reference>
<evidence type="ECO:0000313" key="1">
    <source>
        <dbReference type="EnsemblMetazoa" id="OVOC5369.1"/>
    </source>
</evidence>
<proteinExistence type="predicted"/>
<dbReference type="EMBL" id="CMVM020000154">
    <property type="status" value="NOT_ANNOTATED_CDS"/>
    <property type="molecule type" value="Genomic_DNA"/>
</dbReference>
<dbReference type="AlphaFoldDB" id="A0A8R1TU90"/>
<evidence type="ECO:0000313" key="2">
    <source>
        <dbReference type="Proteomes" id="UP000024404"/>
    </source>
</evidence>